<feature type="transmembrane region" description="Helical" evidence="5">
    <location>
        <begin position="140"/>
        <end position="161"/>
    </location>
</feature>
<evidence type="ECO:0000256" key="4">
    <source>
        <dbReference type="ARBA" id="ARBA00023136"/>
    </source>
</evidence>
<evidence type="ECO:0000313" key="7">
    <source>
        <dbReference type="EMBL" id="CAK0784867.1"/>
    </source>
</evidence>
<dbReference type="InterPro" id="IPR050186">
    <property type="entry name" value="TPT_transporter"/>
</dbReference>
<feature type="transmembrane region" description="Helical" evidence="5">
    <location>
        <begin position="343"/>
        <end position="362"/>
    </location>
</feature>
<dbReference type="PANTHER" id="PTHR11132">
    <property type="entry name" value="SOLUTE CARRIER FAMILY 35"/>
    <property type="match status" value="1"/>
</dbReference>
<feature type="transmembrane region" description="Helical" evidence="5">
    <location>
        <begin position="167"/>
        <end position="185"/>
    </location>
</feature>
<evidence type="ECO:0000256" key="2">
    <source>
        <dbReference type="ARBA" id="ARBA00022692"/>
    </source>
</evidence>
<feature type="transmembrane region" description="Helical" evidence="5">
    <location>
        <begin position="283"/>
        <end position="304"/>
    </location>
</feature>
<keyword evidence="8" id="KW-1185">Reference proteome</keyword>
<dbReference type="Proteomes" id="UP001314263">
    <property type="component" value="Unassembled WGS sequence"/>
</dbReference>
<feature type="transmembrane region" description="Helical" evidence="5">
    <location>
        <begin position="69"/>
        <end position="89"/>
    </location>
</feature>
<dbReference type="AlphaFoldDB" id="A0AAV1IDS9"/>
<feature type="transmembrane region" description="Helical" evidence="5">
    <location>
        <begin position="101"/>
        <end position="119"/>
    </location>
</feature>
<reference evidence="7 8" key="1">
    <citation type="submission" date="2023-10" db="EMBL/GenBank/DDBJ databases">
        <authorList>
            <person name="Maclean D."/>
            <person name="Macfadyen A."/>
        </authorList>
    </citation>
    <scope>NUCLEOTIDE SEQUENCE [LARGE SCALE GENOMIC DNA]</scope>
</reference>
<dbReference type="GO" id="GO:0016020">
    <property type="term" value="C:membrane"/>
    <property type="evidence" value="ECO:0007669"/>
    <property type="project" value="UniProtKB-SubCell"/>
</dbReference>
<name>A0AAV1IDS9_9CHLO</name>
<proteinExistence type="predicted"/>
<evidence type="ECO:0000256" key="5">
    <source>
        <dbReference type="SAM" id="Phobius"/>
    </source>
</evidence>
<feature type="transmembrane region" description="Helical" evidence="5">
    <location>
        <begin position="316"/>
        <end position="337"/>
    </location>
</feature>
<dbReference type="InterPro" id="IPR004853">
    <property type="entry name" value="Sugar_P_trans_dom"/>
</dbReference>
<accession>A0AAV1IDS9</accession>
<evidence type="ECO:0000256" key="3">
    <source>
        <dbReference type="ARBA" id="ARBA00022989"/>
    </source>
</evidence>
<evidence type="ECO:0000313" key="8">
    <source>
        <dbReference type="Proteomes" id="UP001314263"/>
    </source>
</evidence>
<feature type="domain" description="Sugar phosphate transporter" evidence="6">
    <location>
        <begin position="71"/>
        <end position="360"/>
    </location>
</feature>
<feature type="transmembrane region" description="Helical" evidence="5">
    <location>
        <begin position="216"/>
        <end position="240"/>
    </location>
</feature>
<sequence length="370" mass="39160">MSFLSALRLGSKNNLSLSAKLSDPEEALLPKEKLSEERPLKGFAEMGDEQKSLRLPSLGQSAQKPKAPVLRTTIIIAIWFASNIGILLLNKHLLGGYGFRFPVLLTLCHMIACVVLSQATDAMGLVRHQALQSRQQLAKVSVLASAFLLSVVLGNVALRYIPVSFSQAIGATTPAATAVMALALLGTVEKAVTYISLIPVMAGIVLATGFEPSFNSFGFLAALGACCARAFKAVLQGILLADQSEKLDSMNLLRLMSPIAVAMLLPAVALLEPTGPIVAWRLLLAQPRLAALLISNASLAYIVNFANFQITHYTSALTLQVLGCAKGVLATVVSVLIFQNPITIPGCAGYAMTVVGVFAYGLTKMKGPGR</sequence>
<keyword evidence="3 5" id="KW-1133">Transmembrane helix</keyword>
<keyword evidence="2 5" id="KW-0812">Transmembrane</keyword>
<dbReference type="EMBL" id="CAUYUE010000011">
    <property type="protein sequence ID" value="CAK0784867.1"/>
    <property type="molecule type" value="Genomic_DNA"/>
</dbReference>
<comment type="subcellular location">
    <subcellularLocation>
        <location evidence="1">Membrane</location>
        <topology evidence="1">Multi-pass membrane protein</topology>
    </subcellularLocation>
</comment>
<evidence type="ECO:0000256" key="1">
    <source>
        <dbReference type="ARBA" id="ARBA00004141"/>
    </source>
</evidence>
<evidence type="ECO:0000259" key="6">
    <source>
        <dbReference type="Pfam" id="PF03151"/>
    </source>
</evidence>
<dbReference type="Pfam" id="PF03151">
    <property type="entry name" value="TPT"/>
    <property type="match status" value="1"/>
</dbReference>
<gene>
    <name evidence="7" type="ORF">CVIRNUC_008072</name>
</gene>
<protein>
    <recommendedName>
        <fullName evidence="6">Sugar phosphate transporter domain-containing protein</fullName>
    </recommendedName>
</protein>
<comment type="caution">
    <text evidence="7">The sequence shown here is derived from an EMBL/GenBank/DDBJ whole genome shotgun (WGS) entry which is preliminary data.</text>
</comment>
<feature type="transmembrane region" description="Helical" evidence="5">
    <location>
        <begin position="252"/>
        <end position="271"/>
    </location>
</feature>
<feature type="transmembrane region" description="Helical" evidence="5">
    <location>
        <begin position="192"/>
        <end position="210"/>
    </location>
</feature>
<organism evidence="7 8">
    <name type="scientific">Coccomyxa viridis</name>
    <dbReference type="NCBI Taxonomy" id="1274662"/>
    <lineage>
        <taxon>Eukaryota</taxon>
        <taxon>Viridiplantae</taxon>
        <taxon>Chlorophyta</taxon>
        <taxon>core chlorophytes</taxon>
        <taxon>Trebouxiophyceae</taxon>
        <taxon>Trebouxiophyceae incertae sedis</taxon>
        <taxon>Coccomyxaceae</taxon>
        <taxon>Coccomyxa</taxon>
    </lineage>
</organism>
<keyword evidence="4 5" id="KW-0472">Membrane</keyword>